<feature type="binding site" evidence="10">
    <location>
        <begin position="232"/>
        <end position="237"/>
    </location>
    <ligand>
        <name>GTP</name>
        <dbReference type="ChEBI" id="CHEBI:37565"/>
    </ligand>
</feature>
<dbReference type="FunFam" id="3.40.50.300:FF:001376">
    <property type="entry name" value="tRNA modification GTPase MnmE"/>
    <property type="match status" value="1"/>
</dbReference>
<comment type="subunit">
    <text evidence="10">Homodimer. Heterotetramer of two MnmE and two MnmG subunits.</text>
</comment>
<dbReference type="InterPro" id="IPR006073">
    <property type="entry name" value="GTP-bd"/>
</dbReference>
<keyword evidence="7 10" id="KW-0460">Magnesium</keyword>
<accession>A0AA48HXG5</accession>
<protein>
    <recommendedName>
        <fullName evidence="10">tRNA modification GTPase MnmE</fullName>
        <ecNumber evidence="10">3.6.-.-</ecNumber>
    </recommendedName>
</protein>
<feature type="binding site" evidence="10">
    <location>
        <position position="236"/>
    </location>
    <ligand>
        <name>Mg(2+)</name>
        <dbReference type="ChEBI" id="CHEBI:18420"/>
    </ligand>
</feature>
<dbReference type="Gene3D" id="1.20.120.430">
    <property type="entry name" value="tRNA modification GTPase MnmE domain 2"/>
    <property type="match status" value="1"/>
</dbReference>
<feature type="binding site" evidence="10">
    <location>
        <position position="256"/>
    </location>
    <ligand>
        <name>K(+)</name>
        <dbReference type="ChEBI" id="CHEBI:29103"/>
    </ligand>
</feature>
<feature type="binding site" evidence="10">
    <location>
        <position position="257"/>
    </location>
    <ligand>
        <name>Mg(2+)</name>
        <dbReference type="ChEBI" id="CHEBI:18420"/>
    </ligand>
</feature>
<dbReference type="KEGG" id="ips:CfP315_0005"/>
<feature type="binding site" evidence="10">
    <location>
        <position position="232"/>
    </location>
    <ligand>
        <name>K(+)</name>
        <dbReference type="ChEBI" id="CHEBI:29103"/>
    </ligand>
</feature>
<feature type="binding site" evidence="10">
    <location>
        <begin position="251"/>
        <end position="257"/>
    </location>
    <ligand>
        <name>GTP</name>
        <dbReference type="ChEBI" id="CHEBI:37565"/>
    </ligand>
</feature>
<comment type="similarity">
    <text evidence="1 10 11">Belongs to the TRAFAC class TrmE-Era-EngA-EngB-Septin-like GTPase superfamily. TrmE GTPase family.</text>
</comment>
<dbReference type="Pfam" id="PF12631">
    <property type="entry name" value="MnmE_helical"/>
    <property type="match status" value="1"/>
</dbReference>
<evidence type="ECO:0000256" key="3">
    <source>
        <dbReference type="ARBA" id="ARBA00022694"/>
    </source>
</evidence>
<comment type="subcellular location">
    <subcellularLocation>
        <location evidence="10">Cytoplasm</location>
    </subcellularLocation>
</comment>
<dbReference type="InterPro" id="IPR025867">
    <property type="entry name" value="MnmE_helical"/>
</dbReference>
<dbReference type="NCBIfam" id="TIGR00450">
    <property type="entry name" value="mnmE_trmE_thdF"/>
    <property type="match status" value="1"/>
</dbReference>
<keyword evidence="3 10" id="KW-0819">tRNA processing</keyword>
<comment type="function">
    <text evidence="10">Exhibits a very high intrinsic GTPase hydrolysis rate. Involved in the addition of a carboxymethylaminomethyl (cmnm) group at the wobble position (U34) of certain tRNAs, forming tRNA-cmnm(5)s(2)U34.</text>
</comment>
<dbReference type="InterPro" id="IPR027266">
    <property type="entry name" value="TrmE/GcvT-like"/>
</dbReference>
<comment type="cofactor">
    <cofactor evidence="10">
        <name>K(+)</name>
        <dbReference type="ChEBI" id="CHEBI:29103"/>
    </cofactor>
    <text evidence="10">Binds 1 potassium ion per subunit.</text>
</comment>
<gene>
    <name evidence="10" type="primary">mnmE</name>
    <name evidence="10" type="synonym">trmE</name>
    <name evidence="13" type="ORF">CfP315_0005</name>
</gene>
<dbReference type="InterPro" id="IPR027417">
    <property type="entry name" value="P-loop_NTPase"/>
</dbReference>
<organism evidence="13">
    <name type="scientific">Candidatus Improbicoccus pseudotrichonymphae</name>
    <dbReference type="NCBI Taxonomy" id="3033792"/>
    <lineage>
        <taxon>Bacteria</taxon>
        <taxon>Bacillati</taxon>
        <taxon>Bacillota</taxon>
        <taxon>Clostridia</taxon>
        <taxon>Candidatus Improbicoccus</taxon>
    </lineage>
</organism>
<feature type="binding site" evidence="10">
    <location>
        <begin position="276"/>
        <end position="279"/>
    </location>
    <ligand>
        <name>GTP</name>
        <dbReference type="ChEBI" id="CHEBI:37565"/>
    </ligand>
</feature>
<evidence type="ECO:0000256" key="10">
    <source>
        <dbReference type="HAMAP-Rule" id="MF_00379"/>
    </source>
</evidence>
<dbReference type="InterPro" id="IPR027368">
    <property type="entry name" value="MnmE_dom2"/>
</dbReference>
<keyword evidence="8 10" id="KW-0630">Potassium</keyword>
<dbReference type="CDD" id="cd14858">
    <property type="entry name" value="TrmE_N"/>
    <property type="match status" value="1"/>
</dbReference>
<feature type="binding site" evidence="10">
    <location>
        <position position="253"/>
    </location>
    <ligand>
        <name>K(+)</name>
        <dbReference type="ChEBI" id="CHEBI:29103"/>
    </ligand>
</feature>
<evidence type="ECO:0000256" key="9">
    <source>
        <dbReference type="ARBA" id="ARBA00023134"/>
    </source>
</evidence>
<keyword evidence="6 10" id="KW-0378">Hydrolase</keyword>
<evidence type="ECO:0000256" key="6">
    <source>
        <dbReference type="ARBA" id="ARBA00022801"/>
    </source>
</evidence>
<dbReference type="CDD" id="cd04164">
    <property type="entry name" value="trmE"/>
    <property type="match status" value="1"/>
</dbReference>
<evidence type="ECO:0000256" key="2">
    <source>
        <dbReference type="ARBA" id="ARBA00022490"/>
    </source>
</evidence>
<dbReference type="GO" id="GO:0042802">
    <property type="term" value="F:identical protein binding"/>
    <property type="evidence" value="ECO:0007669"/>
    <property type="project" value="UniProtKB-ARBA"/>
</dbReference>
<evidence type="ECO:0000259" key="12">
    <source>
        <dbReference type="PROSITE" id="PS51709"/>
    </source>
</evidence>
<keyword evidence="9 10" id="KW-0342">GTP-binding</keyword>
<dbReference type="GO" id="GO:0005525">
    <property type="term" value="F:GTP binding"/>
    <property type="evidence" value="ECO:0007669"/>
    <property type="project" value="UniProtKB-UniRule"/>
</dbReference>
<dbReference type="HAMAP" id="MF_00379">
    <property type="entry name" value="GTPase_MnmE"/>
    <property type="match status" value="1"/>
</dbReference>
<comment type="caution">
    <text evidence="10">Lacks conserved residue(s) required for the propagation of feature annotation.</text>
</comment>
<dbReference type="InterPro" id="IPR004520">
    <property type="entry name" value="GTPase_MnmE"/>
</dbReference>
<dbReference type="PANTHER" id="PTHR42714:SF2">
    <property type="entry name" value="TRNA MODIFICATION GTPASE GTPBP3, MITOCHONDRIAL"/>
    <property type="match status" value="1"/>
</dbReference>
<dbReference type="Proteomes" id="UP001337580">
    <property type="component" value="Chromosome"/>
</dbReference>
<dbReference type="GO" id="GO:0005829">
    <property type="term" value="C:cytosol"/>
    <property type="evidence" value="ECO:0007669"/>
    <property type="project" value="TreeGrafter"/>
</dbReference>
<dbReference type="Gene3D" id="3.40.50.300">
    <property type="entry name" value="P-loop containing nucleotide triphosphate hydrolases"/>
    <property type="match status" value="1"/>
</dbReference>
<evidence type="ECO:0000256" key="8">
    <source>
        <dbReference type="ARBA" id="ARBA00022958"/>
    </source>
</evidence>
<evidence type="ECO:0000313" key="13">
    <source>
        <dbReference type="EMBL" id="BED91519.1"/>
    </source>
</evidence>
<dbReference type="Pfam" id="PF10396">
    <property type="entry name" value="TrmE_N"/>
    <property type="match status" value="1"/>
</dbReference>
<dbReference type="NCBIfam" id="TIGR00231">
    <property type="entry name" value="small_GTP"/>
    <property type="match status" value="1"/>
</dbReference>
<dbReference type="GO" id="GO:0002098">
    <property type="term" value="P:tRNA wobble uridine modification"/>
    <property type="evidence" value="ECO:0007669"/>
    <property type="project" value="TreeGrafter"/>
</dbReference>
<proteinExistence type="inferred from homology"/>
<dbReference type="GO" id="GO:0030488">
    <property type="term" value="P:tRNA methylation"/>
    <property type="evidence" value="ECO:0007669"/>
    <property type="project" value="TreeGrafter"/>
</dbReference>
<evidence type="ECO:0000256" key="11">
    <source>
        <dbReference type="RuleBase" id="RU003313"/>
    </source>
</evidence>
<dbReference type="EMBL" id="AP027924">
    <property type="protein sequence ID" value="BED91519.1"/>
    <property type="molecule type" value="Genomic_DNA"/>
</dbReference>
<reference evidence="13" key="1">
    <citation type="journal article" date="2023" name="ISME J.">
        <title>Emergence of putative energy parasites within Clostridia revealed by genome analysis of a novel endosymbiotic clade.</title>
        <authorList>
            <person name="Takahashi K."/>
            <person name="Kuwahara H."/>
            <person name="Horikawa Y."/>
            <person name="Izawa K."/>
            <person name="Kato D."/>
            <person name="Inagaki T."/>
            <person name="Yuki M."/>
            <person name="Ohkuma M."/>
            <person name="Hongoh Y."/>
        </authorList>
    </citation>
    <scope>NUCLEOTIDE SEQUENCE</scope>
    <source>
        <strain evidence="13">CfP3-15</strain>
    </source>
</reference>
<dbReference type="AlphaFoldDB" id="A0AA48HXG5"/>
<dbReference type="InterPro" id="IPR005225">
    <property type="entry name" value="Small_GTP-bd"/>
</dbReference>
<evidence type="ECO:0000256" key="5">
    <source>
        <dbReference type="ARBA" id="ARBA00022741"/>
    </source>
</evidence>
<sequence>MHDESDAIAAISTPVGIGSISAVRVSGCKSIEFADKIFKSFDGKKLQDIPGYRAKYGRILYEREVLDEVVALVFKAPKSYTGENSVDFFCHGGVVICKQILNALLSVGVRLAMPGEFSKRAFLNGKISLDKAEAIADLISSEFEKSKKISLSAFNGETGNKIENIKKNLLEIFTNINAKIDYPEDDFSEFSNKNIETQITKLNNEIKQLVESFKFGKIIKCGIKTAIVGSPNVGKSTLMNLLSKKERSIVTDIPGTTRDIIEETILLGNIPLILTDTAGMRETDEVIEKLGAKKALELAHTADLIFYVIDASKDLDKYNIDLMKKFKKNKIVAILNKIDLNHNIDVETLKKISFRVVKISAKKNIGINNLENSIYDFIGISSLKNENLIITNQRQFEILKKVKNLLEKMTNFLNMDRWDILAELIKESIEILGEFSGINVNETVIDEIFSKFCLGK</sequence>
<dbReference type="InterPro" id="IPR018948">
    <property type="entry name" value="GTP-bd_TrmE_N"/>
</dbReference>
<keyword evidence="2 10" id="KW-0963">Cytoplasm</keyword>
<dbReference type="GO" id="GO:0046872">
    <property type="term" value="F:metal ion binding"/>
    <property type="evidence" value="ECO:0007669"/>
    <property type="project" value="UniProtKB-KW"/>
</dbReference>
<feature type="binding site" evidence="10">
    <location>
        <position position="251"/>
    </location>
    <ligand>
        <name>K(+)</name>
        <dbReference type="ChEBI" id="CHEBI:29103"/>
    </ligand>
</feature>
<evidence type="ECO:0000256" key="4">
    <source>
        <dbReference type="ARBA" id="ARBA00022723"/>
    </source>
</evidence>
<feature type="domain" description="TrmE-type G" evidence="12">
    <location>
        <begin position="222"/>
        <end position="379"/>
    </location>
</feature>
<dbReference type="InterPro" id="IPR031168">
    <property type="entry name" value="G_TrmE"/>
</dbReference>
<dbReference type="PRINTS" id="PR00326">
    <property type="entry name" value="GTP1OBG"/>
</dbReference>
<name>A0AA48HXG5_9FIRM</name>
<dbReference type="Pfam" id="PF01926">
    <property type="entry name" value="MMR_HSR1"/>
    <property type="match status" value="1"/>
</dbReference>
<dbReference type="PANTHER" id="PTHR42714">
    <property type="entry name" value="TRNA MODIFICATION GTPASE GTPBP3"/>
    <property type="match status" value="1"/>
</dbReference>
<dbReference type="GO" id="GO:0003924">
    <property type="term" value="F:GTPase activity"/>
    <property type="evidence" value="ECO:0007669"/>
    <property type="project" value="UniProtKB-UniRule"/>
</dbReference>
<evidence type="ECO:0000256" key="1">
    <source>
        <dbReference type="ARBA" id="ARBA00011043"/>
    </source>
</evidence>
<dbReference type="FunFam" id="3.30.1360.120:FF:000003">
    <property type="entry name" value="tRNA modification GTPase MnmE"/>
    <property type="match status" value="1"/>
</dbReference>
<dbReference type="PROSITE" id="PS51709">
    <property type="entry name" value="G_TRME"/>
    <property type="match status" value="1"/>
</dbReference>
<keyword evidence="5 10" id="KW-0547">Nucleotide-binding</keyword>
<dbReference type="SUPFAM" id="SSF52540">
    <property type="entry name" value="P-loop containing nucleoside triphosphate hydrolases"/>
    <property type="match status" value="1"/>
</dbReference>
<dbReference type="Gene3D" id="3.30.1360.120">
    <property type="entry name" value="Probable tRNA modification gtpase trme, domain 1"/>
    <property type="match status" value="1"/>
</dbReference>
<evidence type="ECO:0000256" key="7">
    <source>
        <dbReference type="ARBA" id="ARBA00022842"/>
    </source>
</evidence>
<keyword evidence="4 10" id="KW-0479">Metal-binding</keyword>
<dbReference type="EC" id="3.6.-.-" evidence="10"/>